<name>A0A9E6UJW6_9HYPH</name>
<dbReference type="Proteomes" id="UP000825701">
    <property type="component" value="Chromosome"/>
</dbReference>
<proteinExistence type="predicted"/>
<sequence length="202" mass="23091">MRKHIAKTPPRVSSPSLSLSKQSYVPKIAEFIRYNYSTKNRKAIDILEKYNGKFVTIGYLIEDISISDKRAWNIFEYCTDGPAEEKEAEKRQNVIEEIVLEWERANGKEMTYEQRVEISDRINGDSEDLVWKYEFPIPVPTDENDDTPGCQYHATMYFNGGKVLSGTGGGTGVWRLQIDTTFQVKRSNIGTAVFYNLVEASP</sequence>
<reference evidence="1" key="1">
    <citation type="submission" date="2021-08" db="EMBL/GenBank/DDBJ databases">
        <authorList>
            <person name="Zhang H."/>
            <person name="Xu M."/>
            <person name="Yu Z."/>
            <person name="Yang L."/>
            <person name="Cai Y."/>
        </authorList>
    </citation>
    <scope>NUCLEOTIDE SEQUENCE</scope>
    <source>
        <strain evidence="1">CHL1</strain>
    </source>
</reference>
<organism evidence="1 2">
    <name type="scientific">Chenggangzhangella methanolivorans</name>
    <dbReference type="NCBI Taxonomy" id="1437009"/>
    <lineage>
        <taxon>Bacteria</taxon>
        <taxon>Pseudomonadati</taxon>
        <taxon>Pseudomonadota</taxon>
        <taxon>Alphaproteobacteria</taxon>
        <taxon>Hyphomicrobiales</taxon>
        <taxon>Methylopilaceae</taxon>
        <taxon>Chenggangzhangella</taxon>
    </lineage>
</organism>
<dbReference type="RefSeq" id="WP_261401493.1">
    <property type="nucleotide sequence ID" value="NZ_CP081869.1"/>
</dbReference>
<dbReference type="KEGG" id="cmet:K6K41_16115"/>
<dbReference type="AlphaFoldDB" id="A0A9E6UJW6"/>
<evidence type="ECO:0000313" key="2">
    <source>
        <dbReference type="Proteomes" id="UP000825701"/>
    </source>
</evidence>
<accession>A0A9E6UJW6</accession>
<gene>
    <name evidence="1" type="ORF">K6K41_16115</name>
</gene>
<dbReference type="EMBL" id="CP081869">
    <property type="protein sequence ID" value="QZN98561.1"/>
    <property type="molecule type" value="Genomic_DNA"/>
</dbReference>
<keyword evidence="2" id="KW-1185">Reference proteome</keyword>
<evidence type="ECO:0000313" key="1">
    <source>
        <dbReference type="EMBL" id="QZN98561.1"/>
    </source>
</evidence>
<protein>
    <submittedName>
        <fullName evidence="1">Uncharacterized protein</fullName>
    </submittedName>
</protein>